<evidence type="ECO:0000313" key="1">
    <source>
        <dbReference type="EMBL" id="VDO78694.1"/>
    </source>
</evidence>
<keyword evidence="2" id="KW-1185">Reference proteome</keyword>
<dbReference type="Proteomes" id="UP000269396">
    <property type="component" value="Unassembled WGS sequence"/>
</dbReference>
<protein>
    <submittedName>
        <fullName evidence="1">Uncharacterized protein</fullName>
    </submittedName>
</protein>
<dbReference type="AlphaFoldDB" id="A0A3P7Z2I3"/>
<name>A0A3P7Z2I3_9TREM</name>
<dbReference type="EMBL" id="UZAL01001682">
    <property type="protein sequence ID" value="VDO78694.1"/>
    <property type="molecule type" value="Genomic_DNA"/>
</dbReference>
<gene>
    <name evidence="1" type="ORF">SMTD_LOCUS1498</name>
</gene>
<proteinExistence type="predicted"/>
<reference evidence="1 2" key="1">
    <citation type="submission" date="2018-11" db="EMBL/GenBank/DDBJ databases">
        <authorList>
            <consortium name="Pathogen Informatics"/>
        </authorList>
    </citation>
    <scope>NUCLEOTIDE SEQUENCE [LARGE SCALE GENOMIC DNA]</scope>
    <source>
        <strain>Denwood</strain>
        <strain evidence="2">Zambia</strain>
    </source>
</reference>
<evidence type="ECO:0000313" key="2">
    <source>
        <dbReference type="Proteomes" id="UP000269396"/>
    </source>
</evidence>
<accession>A0A3P7Z2I3</accession>
<organism evidence="1 2">
    <name type="scientific">Schistosoma mattheei</name>
    <dbReference type="NCBI Taxonomy" id="31246"/>
    <lineage>
        <taxon>Eukaryota</taxon>
        <taxon>Metazoa</taxon>
        <taxon>Spiralia</taxon>
        <taxon>Lophotrochozoa</taxon>
        <taxon>Platyhelminthes</taxon>
        <taxon>Trematoda</taxon>
        <taxon>Digenea</taxon>
        <taxon>Strigeidida</taxon>
        <taxon>Schistosomatoidea</taxon>
        <taxon>Schistosomatidae</taxon>
        <taxon>Schistosoma</taxon>
    </lineage>
</organism>
<sequence length="32" mass="3851">MMSFQFPNVSLNHLLTNFPHRLTQRQNHVKTN</sequence>